<name>A0A8J7RV70_9BACT</name>
<feature type="transmembrane region" description="Helical" evidence="4">
    <location>
        <begin position="409"/>
        <end position="428"/>
    </location>
</feature>
<keyword evidence="3 4" id="KW-0472">Membrane</keyword>
<keyword evidence="2 4" id="KW-1133">Transmembrane helix</keyword>
<accession>A0A8J7RV70</accession>
<protein>
    <submittedName>
        <fullName evidence="6">MFS transporter</fullName>
    </submittedName>
</protein>
<gene>
    <name evidence="6" type="ORF">NATSA_12850</name>
</gene>
<dbReference type="InterPro" id="IPR020846">
    <property type="entry name" value="MFS_dom"/>
</dbReference>
<feature type="transmembrane region" description="Helical" evidence="4">
    <location>
        <begin position="344"/>
        <end position="361"/>
    </location>
</feature>
<dbReference type="Proteomes" id="UP000673975">
    <property type="component" value="Unassembled WGS sequence"/>
</dbReference>
<feature type="transmembrane region" description="Helical" evidence="4">
    <location>
        <begin position="283"/>
        <end position="306"/>
    </location>
</feature>
<evidence type="ECO:0000256" key="4">
    <source>
        <dbReference type="SAM" id="Phobius"/>
    </source>
</evidence>
<dbReference type="Gene3D" id="1.20.1250.20">
    <property type="entry name" value="MFS general substrate transporter like domains"/>
    <property type="match status" value="1"/>
</dbReference>
<evidence type="ECO:0000256" key="3">
    <source>
        <dbReference type="ARBA" id="ARBA00023136"/>
    </source>
</evidence>
<dbReference type="InterPro" id="IPR011701">
    <property type="entry name" value="MFS"/>
</dbReference>
<evidence type="ECO:0000313" key="7">
    <source>
        <dbReference type="Proteomes" id="UP000673975"/>
    </source>
</evidence>
<evidence type="ECO:0000259" key="5">
    <source>
        <dbReference type="PROSITE" id="PS50850"/>
    </source>
</evidence>
<feature type="transmembrane region" description="Helical" evidence="4">
    <location>
        <begin position="176"/>
        <end position="194"/>
    </location>
</feature>
<feature type="transmembrane region" description="Helical" evidence="4">
    <location>
        <begin position="132"/>
        <end position="155"/>
    </location>
</feature>
<reference evidence="6" key="1">
    <citation type="submission" date="2021-02" db="EMBL/GenBank/DDBJ databases">
        <title>Natronogracilivirga saccharolytica gen. nov. sp. nov. a new anaerobic, haloalkiliphilic carbohydrate-fermenting bacterium from soda lake and proposing of Cyclonatronumiaceae fam. nov. in the phylum Balneolaeota.</title>
        <authorList>
            <person name="Zhilina T.N."/>
            <person name="Sorokin D.Y."/>
            <person name="Zavarzina D.G."/>
            <person name="Toshchakov S.V."/>
            <person name="Kublanov I.V."/>
        </authorList>
    </citation>
    <scope>NUCLEOTIDE SEQUENCE</scope>
    <source>
        <strain evidence="6">Z-1702</strain>
    </source>
</reference>
<feature type="transmembrane region" description="Helical" evidence="4">
    <location>
        <begin position="200"/>
        <end position="224"/>
    </location>
</feature>
<keyword evidence="1 4" id="KW-0812">Transmembrane</keyword>
<dbReference type="InterPro" id="IPR052528">
    <property type="entry name" value="Sugar_transport-like"/>
</dbReference>
<dbReference type="EMBL" id="JAFIDN010000011">
    <property type="protein sequence ID" value="MBP3193557.1"/>
    <property type="molecule type" value="Genomic_DNA"/>
</dbReference>
<dbReference type="PANTHER" id="PTHR23526:SF1">
    <property type="entry name" value="MAJOR FACILITATOR SUPERFAMILY MFS_1"/>
    <property type="match status" value="1"/>
</dbReference>
<feature type="transmembrane region" description="Helical" evidence="4">
    <location>
        <begin position="318"/>
        <end position="338"/>
    </location>
</feature>
<evidence type="ECO:0000256" key="1">
    <source>
        <dbReference type="ARBA" id="ARBA00022692"/>
    </source>
</evidence>
<feature type="transmembrane region" description="Helical" evidence="4">
    <location>
        <begin position="258"/>
        <end position="277"/>
    </location>
</feature>
<dbReference type="AlphaFoldDB" id="A0A8J7RV70"/>
<dbReference type="Pfam" id="PF07690">
    <property type="entry name" value="MFS_1"/>
    <property type="match status" value="1"/>
</dbReference>
<feature type="transmembrane region" description="Helical" evidence="4">
    <location>
        <begin position="381"/>
        <end position="403"/>
    </location>
</feature>
<sequence length="437" mass="46485">MSKRTEILEKTYEILTIDDERACRDIPDSACREAPGNFFLNAGNGALTKLAEQIASPSLVLPWLLGAMGAPASLSGFLVPLSKSGSLMPQLLVSSRIRKYSRRKYFWVAAGYTQALSLLLMIPLTLFVGGLWGGIGILLMLALFSISSGVASVSFKDVMAKTIPKGKRGTLLSIRATVGGALALGAGAWLMISGGEDEPIAFYGALLAVAAILWLVATTLFAFIREYPGATDGGRNAIDEAQKGWQLLTEQKDFRNFVIARSLLLGVPLVIPFYSLFARELGTGLSGLGLFVMANSLAMVLSSYFWGRLADRSSKHAMAYGGMVGTAAALLALGLGWLMGGEYTAWWLATVIFITGFAQAGTRMGRKTYLVDAAPKDERPLYVAVSNTLVGIIFLSSALIGLLAGLIGVQGVIIVFTLMMVAGSLMALRLPDAGFEA</sequence>
<keyword evidence="7" id="KW-1185">Reference proteome</keyword>
<dbReference type="InterPro" id="IPR036259">
    <property type="entry name" value="MFS_trans_sf"/>
</dbReference>
<dbReference type="PROSITE" id="PS50850">
    <property type="entry name" value="MFS"/>
    <property type="match status" value="1"/>
</dbReference>
<feature type="transmembrane region" description="Helical" evidence="4">
    <location>
        <begin position="105"/>
        <end position="126"/>
    </location>
</feature>
<comment type="caution">
    <text evidence="6">The sequence shown here is derived from an EMBL/GenBank/DDBJ whole genome shotgun (WGS) entry which is preliminary data.</text>
</comment>
<proteinExistence type="predicted"/>
<dbReference type="GO" id="GO:0022857">
    <property type="term" value="F:transmembrane transporter activity"/>
    <property type="evidence" value="ECO:0007669"/>
    <property type="project" value="InterPro"/>
</dbReference>
<dbReference type="RefSeq" id="WP_210513013.1">
    <property type="nucleotide sequence ID" value="NZ_JAFIDN010000011.1"/>
</dbReference>
<organism evidence="6 7">
    <name type="scientific">Natronogracilivirga saccharolytica</name>
    <dbReference type="NCBI Taxonomy" id="2812953"/>
    <lineage>
        <taxon>Bacteria</taxon>
        <taxon>Pseudomonadati</taxon>
        <taxon>Balneolota</taxon>
        <taxon>Balneolia</taxon>
        <taxon>Balneolales</taxon>
        <taxon>Cyclonatronaceae</taxon>
        <taxon>Natronogracilivirga</taxon>
    </lineage>
</organism>
<dbReference type="SUPFAM" id="SSF103473">
    <property type="entry name" value="MFS general substrate transporter"/>
    <property type="match status" value="1"/>
</dbReference>
<feature type="domain" description="Major facilitator superfamily (MFS) profile" evidence="5">
    <location>
        <begin position="37"/>
        <end position="435"/>
    </location>
</feature>
<evidence type="ECO:0000313" key="6">
    <source>
        <dbReference type="EMBL" id="MBP3193557.1"/>
    </source>
</evidence>
<dbReference type="PANTHER" id="PTHR23526">
    <property type="entry name" value="INTEGRAL MEMBRANE TRANSPORT PROTEIN-RELATED"/>
    <property type="match status" value="1"/>
</dbReference>
<evidence type="ECO:0000256" key="2">
    <source>
        <dbReference type="ARBA" id="ARBA00022989"/>
    </source>
</evidence>